<accession>A0ABV2ATV3</accession>
<protein>
    <submittedName>
        <fullName evidence="1">Uncharacterized protein</fullName>
    </submittedName>
</protein>
<dbReference type="Proteomes" id="UP001439008">
    <property type="component" value="Unassembled WGS sequence"/>
</dbReference>
<sequence length="168" mass="19684">KEGMSLEYSSFLKIIDKFGIKTEENFLKIIAILEQKIKSIETIFPNLSVQKTTHYDRVKTRERSRKQKQLIHTKNRLLSGIDEPMRDTKSKYWDCSQLIIGETFEENDFENVISDFSDLDRTNFNLQFGIERFKTSEVFYQPSLVGFDNMGGIGDTFSRLLKTKTIFD</sequence>
<evidence type="ECO:0000313" key="1">
    <source>
        <dbReference type="EMBL" id="MES1923095.1"/>
    </source>
</evidence>
<proteinExistence type="predicted"/>
<reference evidence="1 2" key="1">
    <citation type="journal article" date="2024" name="BMC Biol.">
        <title>Comparative genomics of Ascetosporea gives new insight into the evolutionary basis for animal parasitism in Rhizaria.</title>
        <authorList>
            <person name="Hiltunen Thoren M."/>
            <person name="Onut-Brannstrom I."/>
            <person name="Alfjorden A."/>
            <person name="Peckova H."/>
            <person name="Swords F."/>
            <person name="Hooper C."/>
            <person name="Holzer A.S."/>
            <person name="Bass D."/>
            <person name="Burki F."/>
        </authorList>
    </citation>
    <scope>NUCLEOTIDE SEQUENCE [LARGE SCALE GENOMIC DNA]</scope>
    <source>
        <strain evidence="1">20-A016</strain>
    </source>
</reference>
<feature type="non-terminal residue" evidence="1">
    <location>
        <position position="1"/>
    </location>
</feature>
<dbReference type="EMBL" id="JBDODL010004642">
    <property type="protein sequence ID" value="MES1923095.1"/>
    <property type="molecule type" value="Genomic_DNA"/>
</dbReference>
<keyword evidence="2" id="KW-1185">Reference proteome</keyword>
<organism evidence="1 2">
    <name type="scientific">Bonamia ostreae</name>
    <dbReference type="NCBI Taxonomy" id="126728"/>
    <lineage>
        <taxon>Eukaryota</taxon>
        <taxon>Sar</taxon>
        <taxon>Rhizaria</taxon>
        <taxon>Endomyxa</taxon>
        <taxon>Ascetosporea</taxon>
        <taxon>Haplosporida</taxon>
        <taxon>Bonamia</taxon>
    </lineage>
</organism>
<evidence type="ECO:0000313" key="2">
    <source>
        <dbReference type="Proteomes" id="UP001439008"/>
    </source>
</evidence>
<comment type="caution">
    <text evidence="1">The sequence shown here is derived from an EMBL/GenBank/DDBJ whole genome shotgun (WGS) entry which is preliminary data.</text>
</comment>
<feature type="non-terminal residue" evidence="1">
    <location>
        <position position="168"/>
    </location>
</feature>
<name>A0ABV2ATV3_9EUKA</name>
<gene>
    <name evidence="1" type="ORF">MHBO_004634</name>
</gene>